<accession>A0A8C9L4D2</accession>
<dbReference type="GO" id="GO:0042327">
    <property type="term" value="P:positive regulation of phosphorylation"/>
    <property type="evidence" value="ECO:0007669"/>
    <property type="project" value="TreeGrafter"/>
</dbReference>
<dbReference type="GO" id="GO:0005737">
    <property type="term" value="C:cytoplasm"/>
    <property type="evidence" value="ECO:0007669"/>
    <property type="project" value="UniProtKB-SubCell"/>
</dbReference>
<dbReference type="InterPro" id="IPR039885">
    <property type="entry name" value="BTBD10/KCTD20_BTB/POZ"/>
</dbReference>
<evidence type="ECO:0000259" key="3">
    <source>
        <dbReference type="Pfam" id="PF16017"/>
    </source>
</evidence>
<evidence type="ECO:0000256" key="2">
    <source>
        <dbReference type="ARBA" id="ARBA00022490"/>
    </source>
</evidence>
<dbReference type="AlphaFoldDB" id="A0A8C9L4D2"/>
<protein>
    <recommendedName>
        <fullName evidence="3">BTBD10/KCTD20 BTB/POZ domain-containing protein</fullName>
    </recommendedName>
</protein>
<keyword evidence="5" id="KW-1185">Reference proteome</keyword>
<reference evidence="4" key="2">
    <citation type="submission" date="2025-09" db="UniProtKB">
        <authorList>
            <consortium name="Ensembl"/>
        </authorList>
    </citation>
    <scope>IDENTIFICATION</scope>
</reference>
<evidence type="ECO:0000313" key="4">
    <source>
        <dbReference type="Ensembl" id="ENSPSTP00000003046.1"/>
    </source>
</evidence>
<keyword evidence="2" id="KW-0963">Cytoplasm</keyword>
<dbReference type="Proteomes" id="UP000694428">
    <property type="component" value="Unplaced"/>
</dbReference>
<dbReference type="InterPro" id="IPR039886">
    <property type="entry name" value="BTBD10/KCTD20"/>
</dbReference>
<reference evidence="4" key="1">
    <citation type="submission" date="2025-08" db="UniProtKB">
        <authorList>
            <consortium name="Ensembl"/>
        </authorList>
    </citation>
    <scope>IDENTIFICATION</scope>
</reference>
<name>A0A8C9L4D2_PAVCR</name>
<dbReference type="PANTHER" id="PTHR21637:SF1">
    <property type="entry name" value="BTB_POZ DOMAIN-CONTAINING PROTEIN KCTD20"/>
    <property type="match status" value="1"/>
</dbReference>
<organism evidence="4 5">
    <name type="scientific">Pavo cristatus</name>
    <name type="common">Indian peafowl</name>
    <name type="synonym">Blue peafowl</name>
    <dbReference type="NCBI Taxonomy" id="9049"/>
    <lineage>
        <taxon>Eukaryota</taxon>
        <taxon>Metazoa</taxon>
        <taxon>Chordata</taxon>
        <taxon>Craniata</taxon>
        <taxon>Vertebrata</taxon>
        <taxon>Euteleostomi</taxon>
        <taxon>Archelosauria</taxon>
        <taxon>Archosauria</taxon>
        <taxon>Dinosauria</taxon>
        <taxon>Saurischia</taxon>
        <taxon>Theropoda</taxon>
        <taxon>Coelurosauria</taxon>
        <taxon>Aves</taxon>
        <taxon>Neognathae</taxon>
        <taxon>Galloanserae</taxon>
        <taxon>Galliformes</taxon>
        <taxon>Phasianidae</taxon>
        <taxon>Phasianinae</taxon>
        <taxon>Pavo</taxon>
    </lineage>
</organism>
<evidence type="ECO:0000256" key="1">
    <source>
        <dbReference type="ARBA" id="ARBA00004496"/>
    </source>
</evidence>
<feature type="domain" description="BTBD10/KCTD20 BTB/POZ" evidence="3">
    <location>
        <begin position="171"/>
        <end position="200"/>
    </location>
</feature>
<evidence type="ECO:0000313" key="5">
    <source>
        <dbReference type="Proteomes" id="UP000694428"/>
    </source>
</evidence>
<proteinExistence type="predicted"/>
<sequence length="212" mass="23034">MLNVLGCLLYKPDPGIKVSFLVCLNSSWLESCFQNQPPAVLSPSSALRKRSQHLASRRPSMNANCAGGKRNLESTCSVESGTVAARETEEGNVVLGGHSPSAGLRNEGLDSDYRHPACPASPQFSSMLPASEDTHSCHFQDGTKRQTEYFNPQERHAVSSSINSQTVAPEKVTLVVDGTRFAVNPQIFTAHPDTMLGRRVRCFLTEKSLSSL</sequence>
<dbReference type="Pfam" id="PF16017">
    <property type="entry name" value="BTB_3"/>
    <property type="match status" value="1"/>
</dbReference>
<comment type="subcellular location">
    <subcellularLocation>
        <location evidence="1">Cytoplasm</location>
    </subcellularLocation>
</comment>
<dbReference type="Ensembl" id="ENSPSTT00000003195.1">
    <property type="protein sequence ID" value="ENSPSTP00000003046.1"/>
    <property type="gene ID" value="ENSPSTG00000002249.1"/>
</dbReference>
<dbReference type="PANTHER" id="PTHR21637">
    <property type="entry name" value="BTB/POZ DOMAIN-CONTAINING PROTEIN 10-RELATED"/>
    <property type="match status" value="1"/>
</dbReference>